<dbReference type="Gene3D" id="2.170.270.10">
    <property type="entry name" value="SET domain"/>
    <property type="match status" value="1"/>
</dbReference>
<name>A0ABM1Z9L2_AEDAL</name>
<dbReference type="Gene3D" id="1.10.220.160">
    <property type="match status" value="1"/>
</dbReference>
<dbReference type="Gene3D" id="6.10.140.2220">
    <property type="match status" value="1"/>
</dbReference>
<dbReference type="PROSITE" id="PS50865">
    <property type="entry name" value="ZF_MYND_2"/>
    <property type="match status" value="1"/>
</dbReference>
<evidence type="ECO:0000313" key="7">
    <source>
        <dbReference type="Proteomes" id="UP000069940"/>
    </source>
</evidence>
<dbReference type="SUPFAM" id="SSF144232">
    <property type="entry name" value="HIT/MYND zinc finger-like"/>
    <property type="match status" value="1"/>
</dbReference>
<reference evidence="6" key="2">
    <citation type="submission" date="2025-05" db="UniProtKB">
        <authorList>
            <consortium name="EnsemblMetazoa"/>
        </authorList>
    </citation>
    <scope>IDENTIFICATION</scope>
    <source>
        <strain evidence="6">Foshan</strain>
    </source>
</reference>
<keyword evidence="2 4" id="KW-0863">Zinc-finger</keyword>
<dbReference type="RefSeq" id="XP_019532876.3">
    <property type="nucleotide sequence ID" value="XM_019677331.3"/>
</dbReference>
<dbReference type="PROSITE" id="PS01360">
    <property type="entry name" value="ZF_MYND_1"/>
    <property type="match status" value="1"/>
</dbReference>
<feature type="domain" description="MYND-type" evidence="5">
    <location>
        <begin position="31"/>
        <end position="68"/>
    </location>
</feature>
<evidence type="ECO:0000256" key="3">
    <source>
        <dbReference type="ARBA" id="ARBA00022833"/>
    </source>
</evidence>
<dbReference type="EnsemblMetazoa" id="AALFPA23_016381.R23887">
    <property type="protein sequence ID" value="AALFPA23_016381.P23887"/>
    <property type="gene ID" value="AALFPA23_016381"/>
</dbReference>
<evidence type="ECO:0000256" key="2">
    <source>
        <dbReference type="ARBA" id="ARBA00022771"/>
    </source>
</evidence>
<dbReference type="InterPro" id="IPR011990">
    <property type="entry name" value="TPR-like_helical_dom_sf"/>
</dbReference>
<dbReference type="EnsemblMetazoa" id="AALFPA23_016381.R23888">
    <property type="protein sequence ID" value="AALFPA23_016381.P23888"/>
    <property type="gene ID" value="AALFPA23_016381"/>
</dbReference>
<dbReference type="InterPro" id="IPR050869">
    <property type="entry name" value="H3K4_H4K5_MeTrfase"/>
</dbReference>
<evidence type="ECO:0000256" key="4">
    <source>
        <dbReference type="PROSITE-ProRule" id="PRU00134"/>
    </source>
</evidence>
<accession>A0ABM1Z9L2</accession>
<dbReference type="InterPro" id="IPR002893">
    <property type="entry name" value="Znf_MYND"/>
</dbReference>
<proteinExistence type="predicted"/>
<protein>
    <recommendedName>
        <fullName evidence="5">MYND-type domain-containing protein</fullName>
    </recommendedName>
</protein>
<dbReference type="Proteomes" id="UP000069940">
    <property type="component" value="Unassembled WGS sequence"/>
</dbReference>
<keyword evidence="3" id="KW-0862">Zinc</keyword>
<evidence type="ECO:0000313" key="6">
    <source>
        <dbReference type="EnsemblMetazoa" id="AALFPA23_016381.P23887"/>
    </source>
</evidence>
<evidence type="ECO:0000256" key="1">
    <source>
        <dbReference type="ARBA" id="ARBA00022723"/>
    </source>
</evidence>
<reference evidence="7" key="1">
    <citation type="journal article" date="2015" name="Proc. Natl. Acad. Sci. U.S.A.">
        <title>Genome sequence of the Asian Tiger mosquito, Aedes albopictus, reveals insights into its biology, genetics, and evolution.</title>
        <authorList>
            <person name="Chen X.G."/>
            <person name="Jiang X."/>
            <person name="Gu J."/>
            <person name="Xu M."/>
            <person name="Wu Y."/>
            <person name="Deng Y."/>
            <person name="Zhang C."/>
            <person name="Bonizzoni M."/>
            <person name="Dermauw W."/>
            <person name="Vontas J."/>
            <person name="Armbruster P."/>
            <person name="Huang X."/>
            <person name="Yang Y."/>
            <person name="Zhang H."/>
            <person name="He W."/>
            <person name="Peng H."/>
            <person name="Liu Y."/>
            <person name="Wu K."/>
            <person name="Chen J."/>
            <person name="Lirakis M."/>
            <person name="Topalis P."/>
            <person name="Van Leeuwen T."/>
            <person name="Hall A.B."/>
            <person name="Jiang X."/>
            <person name="Thorpe C."/>
            <person name="Mueller R.L."/>
            <person name="Sun C."/>
            <person name="Waterhouse R.M."/>
            <person name="Yan G."/>
            <person name="Tu Z.J."/>
            <person name="Fang X."/>
            <person name="James A.A."/>
        </authorList>
    </citation>
    <scope>NUCLEOTIDE SEQUENCE [LARGE SCALE GENOMIC DNA]</scope>
    <source>
        <strain evidence="7">Foshan</strain>
    </source>
</reference>
<keyword evidence="1" id="KW-0479">Metal-binding</keyword>
<keyword evidence="7" id="KW-1185">Reference proteome</keyword>
<dbReference type="SUPFAM" id="SSF82199">
    <property type="entry name" value="SET domain"/>
    <property type="match status" value="1"/>
</dbReference>
<evidence type="ECO:0000259" key="5">
    <source>
        <dbReference type="PROSITE" id="PS50865"/>
    </source>
</evidence>
<dbReference type="PANTHER" id="PTHR12197">
    <property type="entry name" value="HISTONE-LYSINE N-METHYLTRANSFERASE SMYD"/>
    <property type="match status" value="1"/>
</dbReference>
<dbReference type="Pfam" id="PF01753">
    <property type="entry name" value="zf-MYND"/>
    <property type="match status" value="1"/>
</dbReference>
<dbReference type="GeneID" id="109404439"/>
<dbReference type="PANTHER" id="PTHR12197:SF251">
    <property type="entry name" value="EG:BACR7C10.4 PROTEIN"/>
    <property type="match status" value="1"/>
</dbReference>
<sequence length="447" mass="52145">MKKLFHKKGSLILKEKPFACVLQSRYRAERCDKCFKPGKVLKCSNCLYVRYCNRFCQKEAWPDHQDECAKLKAIGTTRTVPDAALMMARIIRKLQKGGDFQKGYYTAKYYRRFYDLMTHEDDIKKDPQRMEHFQSLLVVLQSLVEEAAMPSNVELLQIYGKMCINSFNILDDEMNSIGTGMYIGTSIIDHSCRPNALATFDGSTIHVRLLEDYHGSEVDFSKIFISYIDLMNTTEERKTRLRTQYYFECNCERCRDEQELWLMNAGACPNVDCDEPIPMLDRKVDKCPRCDTAIKHSAREEYREVTDFTLAQLAKMKDITYMDICQLCLKKHENILHYYNVWYLKVLDLAFESAINMQKWEDAIGYGLRLKDGFRKYNGSFHPLYGLLLLKIGKIQLLTKHIVEALQNINDSEKILRVTHGEEHDLYKSQLIPLLCQAAGEYDMLNK</sequence>
<dbReference type="RefSeq" id="XP_019532870.3">
    <property type="nucleotide sequence ID" value="XM_019677325.3"/>
</dbReference>
<dbReference type="InterPro" id="IPR046341">
    <property type="entry name" value="SET_dom_sf"/>
</dbReference>
<organism evidence="6 7">
    <name type="scientific">Aedes albopictus</name>
    <name type="common">Asian tiger mosquito</name>
    <name type="synonym">Stegomyia albopicta</name>
    <dbReference type="NCBI Taxonomy" id="7160"/>
    <lineage>
        <taxon>Eukaryota</taxon>
        <taxon>Metazoa</taxon>
        <taxon>Ecdysozoa</taxon>
        <taxon>Arthropoda</taxon>
        <taxon>Hexapoda</taxon>
        <taxon>Insecta</taxon>
        <taxon>Pterygota</taxon>
        <taxon>Neoptera</taxon>
        <taxon>Endopterygota</taxon>
        <taxon>Diptera</taxon>
        <taxon>Nematocera</taxon>
        <taxon>Culicoidea</taxon>
        <taxon>Culicidae</taxon>
        <taxon>Culicinae</taxon>
        <taxon>Aedini</taxon>
        <taxon>Aedes</taxon>
        <taxon>Stegomyia</taxon>
    </lineage>
</organism>
<dbReference type="Gene3D" id="1.25.40.10">
    <property type="entry name" value="Tetratricopeptide repeat domain"/>
    <property type="match status" value="1"/>
</dbReference>
<dbReference type="Gene3D" id="1.25.40.970">
    <property type="match status" value="1"/>
</dbReference>